<dbReference type="RefSeq" id="WP_265559988.1">
    <property type="nucleotide sequence ID" value="NZ_CP092471.1"/>
</dbReference>
<name>A0ABY5T536_9SPHN</name>
<reference evidence="1" key="1">
    <citation type="submission" date="2022-02" db="EMBL/GenBank/DDBJ databases">
        <title>Qipengyuania spongiae sp. nov., isolated from marine sponge.</title>
        <authorList>
            <person name="Li Z."/>
            <person name="Zhang M."/>
        </authorList>
    </citation>
    <scope>NUCLEOTIDE SEQUENCE</scope>
    <source>
        <strain evidence="1">PHS-Z21</strain>
    </source>
</reference>
<organism evidence="1 2">
    <name type="scientific">Qipengyuania spongiae</name>
    <dbReference type="NCBI Taxonomy" id="2909673"/>
    <lineage>
        <taxon>Bacteria</taxon>
        <taxon>Pseudomonadati</taxon>
        <taxon>Pseudomonadota</taxon>
        <taxon>Alphaproteobacteria</taxon>
        <taxon>Sphingomonadales</taxon>
        <taxon>Erythrobacteraceae</taxon>
        <taxon>Qipengyuania</taxon>
    </lineage>
</organism>
<keyword evidence="2" id="KW-1185">Reference proteome</keyword>
<proteinExistence type="predicted"/>
<protein>
    <submittedName>
        <fullName evidence="1">Uncharacterized protein</fullName>
    </submittedName>
</protein>
<sequence>MKGMFEGQIKSIDDMETGESSVLRQFRWTDLMARLAATRDLRSVTLDSGSSAATSFADLHRETENNDDRPVNQDVLSRGKFARLDAANAAARAAHGDRENT</sequence>
<dbReference type="EMBL" id="CP092471">
    <property type="protein sequence ID" value="UVI40054.1"/>
    <property type="molecule type" value="Genomic_DNA"/>
</dbReference>
<evidence type="ECO:0000313" key="2">
    <source>
        <dbReference type="Proteomes" id="UP001065265"/>
    </source>
</evidence>
<gene>
    <name evidence="1" type="ORF">L1F33_03600</name>
</gene>
<evidence type="ECO:0000313" key="1">
    <source>
        <dbReference type="EMBL" id="UVI40054.1"/>
    </source>
</evidence>
<accession>A0ABY5T536</accession>
<dbReference type="Proteomes" id="UP001065265">
    <property type="component" value="Chromosome"/>
</dbReference>